<proteinExistence type="predicted"/>
<reference evidence="1 2" key="2">
    <citation type="submission" date="2019-04" db="EMBL/GenBank/DDBJ databases">
        <title>The genome sequence of big-headed turtle.</title>
        <authorList>
            <person name="Gong S."/>
        </authorList>
    </citation>
    <scope>NUCLEOTIDE SEQUENCE [LARGE SCALE GENOMIC DNA]</scope>
    <source>
        <strain evidence="1">DO16091913</strain>
        <tissue evidence="1">Muscle</tissue>
    </source>
</reference>
<comment type="caution">
    <text evidence="1">The sequence shown here is derived from an EMBL/GenBank/DDBJ whole genome shotgun (WGS) entry which is preliminary data.</text>
</comment>
<dbReference type="Proteomes" id="UP000297703">
    <property type="component" value="Unassembled WGS sequence"/>
</dbReference>
<dbReference type="AlphaFoldDB" id="A0A4D9EFG7"/>
<accession>A0A4D9EFG7</accession>
<keyword evidence="2" id="KW-1185">Reference proteome</keyword>
<name>A0A4D9EFG7_9SAUR</name>
<evidence type="ECO:0000313" key="1">
    <source>
        <dbReference type="EMBL" id="TFK09137.1"/>
    </source>
</evidence>
<organism evidence="1 2">
    <name type="scientific">Platysternon megacephalum</name>
    <name type="common">big-headed turtle</name>
    <dbReference type="NCBI Taxonomy" id="55544"/>
    <lineage>
        <taxon>Eukaryota</taxon>
        <taxon>Metazoa</taxon>
        <taxon>Chordata</taxon>
        <taxon>Craniata</taxon>
        <taxon>Vertebrata</taxon>
        <taxon>Euteleostomi</taxon>
        <taxon>Archelosauria</taxon>
        <taxon>Testudinata</taxon>
        <taxon>Testudines</taxon>
        <taxon>Cryptodira</taxon>
        <taxon>Durocryptodira</taxon>
        <taxon>Testudinoidea</taxon>
        <taxon>Platysternidae</taxon>
        <taxon>Platysternon</taxon>
    </lineage>
</organism>
<gene>
    <name evidence="1" type="ORF">DR999_PMT07859</name>
</gene>
<protein>
    <submittedName>
        <fullName evidence="1">Protein transport protein Sec16A</fullName>
    </submittedName>
</protein>
<dbReference type="EMBL" id="QXTE01000057">
    <property type="protein sequence ID" value="TFK09137.1"/>
    <property type="molecule type" value="Genomic_DNA"/>
</dbReference>
<sequence length="114" mass="12511">MEGSNPDASATSGDGRAALQMNLCISLLPLPPSSCKNNYYHIYLPPPSPTITSLKVIKIISPADRRNGKGKGWGRKEGAKKQGLTSHICKNTYGRCAVLCRERAEVNKNVWKWV</sequence>
<reference evidence="1 2" key="1">
    <citation type="submission" date="2019-04" db="EMBL/GenBank/DDBJ databases">
        <title>Draft genome of the big-headed turtle Platysternon megacephalum.</title>
        <authorList>
            <person name="Gong S."/>
        </authorList>
    </citation>
    <scope>NUCLEOTIDE SEQUENCE [LARGE SCALE GENOMIC DNA]</scope>
    <source>
        <strain evidence="1">DO16091913</strain>
        <tissue evidence="1">Muscle</tissue>
    </source>
</reference>
<evidence type="ECO:0000313" key="2">
    <source>
        <dbReference type="Proteomes" id="UP000297703"/>
    </source>
</evidence>